<evidence type="ECO:0000256" key="1">
    <source>
        <dbReference type="ARBA" id="ARBA00022723"/>
    </source>
</evidence>
<keyword evidence="3" id="KW-0411">Iron-sulfur</keyword>
<keyword evidence="1" id="KW-0479">Metal-binding</keyword>
<keyword evidence="2" id="KW-0408">Iron</keyword>
<name>A0A380NLZ0_9FIRM</name>
<sequence length="64" mass="6919">MGIVTFVIDGKRCVKCGACAMDCPEQIICEQPQQFFIGEGCIGCGDCYEICPVGAIKKQLVDDK</sequence>
<accession>A0A380NLZ0</accession>
<keyword evidence="6" id="KW-1185">Reference proteome</keyword>
<dbReference type="GO" id="GO:0051536">
    <property type="term" value="F:iron-sulfur cluster binding"/>
    <property type="evidence" value="ECO:0007669"/>
    <property type="project" value="UniProtKB-KW"/>
</dbReference>
<organism evidence="5 6">
    <name type="scientific">Veillonella criceti</name>
    <dbReference type="NCBI Taxonomy" id="103891"/>
    <lineage>
        <taxon>Bacteria</taxon>
        <taxon>Bacillati</taxon>
        <taxon>Bacillota</taxon>
        <taxon>Negativicutes</taxon>
        <taxon>Veillonellales</taxon>
        <taxon>Veillonellaceae</taxon>
        <taxon>Veillonella</taxon>
    </lineage>
</organism>
<dbReference type="GO" id="GO:0046872">
    <property type="term" value="F:metal ion binding"/>
    <property type="evidence" value="ECO:0007669"/>
    <property type="project" value="UniProtKB-KW"/>
</dbReference>
<dbReference type="InterPro" id="IPR017900">
    <property type="entry name" value="4Fe4S_Fe_S_CS"/>
</dbReference>
<evidence type="ECO:0000313" key="5">
    <source>
        <dbReference type="EMBL" id="SUP43635.1"/>
    </source>
</evidence>
<protein>
    <submittedName>
        <fullName evidence="5">Ferredoxin</fullName>
    </submittedName>
</protein>
<evidence type="ECO:0000259" key="4">
    <source>
        <dbReference type="PROSITE" id="PS51379"/>
    </source>
</evidence>
<dbReference type="EMBL" id="UHIO01000001">
    <property type="protein sequence ID" value="SUP43635.1"/>
    <property type="molecule type" value="Genomic_DNA"/>
</dbReference>
<dbReference type="Gene3D" id="3.30.70.20">
    <property type="match status" value="1"/>
</dbReference>
<dbReference type="PROSITE" id="PS00198">
    <property type="entry name" value="4FE4S_FER_1"/>
    <property type="match status" value="1"/>
</dbReference>
<dbReference type="InterPro" id="IPR017896">
    <property type="entry name" value="4Fe4S_Fe-S-bd"/>
</dbReference>
<dbReference type="PROSITE" id="PS51379">
    <property type="entry name" value="4FE4S_FER_2"/>
    <property type="match status" value="2"/>
</dbReference>
<evidence type="ECO:0000313" key="6">
    <source>
        <dbReference type="Proteomes" id="UP000255367"/>
    </source>
</evidence>
<dbReference type="RefSeq" id="WP_115310415.1">
    <property type="nucleotide sequence ID" value="NZ_UHIO01000001.1"/>
</dbReference>
<dbReference type="AlphaFoldDB" id="A0A380NLZ0"/>
<evidence type="ECO:0000256" key="2">
    <source>
        <dbReference type="ARBA" id="ARBA00023004"/>
    </source>
</evidence>
<proteinExistence type="predicted"/>
<reference evidence="5 6" key="1">
    <citation type="submission" date="2018-06" db="EMBL/GenBank/DDBJ databases">
        <authorList>
            <consortium name="Pathogen Informatics"/>
            <person name="Doyle S."/>
        </authorList>
    </citation>
    <scope>NUCLEOTIDE SEQUENCE [LARGE SCALE GENOMIC DNA]</scope>
    <source>
        <strain evidence="5 6">NCTC12020</strain>
    </source>
</reference>
<gene>
    <name evidence="5" type="ORF">NCTC12020_01257</name>
</gene>
<evidence type="ECO:0000256" key="3">
    <source>
        <dbReference type="ARBA" id="ARBA00023014"/>
    </source>
</evidence>
<dbReference type="Pfam" id="PF13237">
    <property type="entry name" value="Fer4_10"/>
    <property type="match status" value="1"/>
</dbReference>
<dbReference type="Proteomes" id="UP000255367">
    <property type="component" value="Unassembled WGS sequence"/>
</dbReference>
<feature type="domain" description="4Fe-4S ferredoxin-type" evidence="4">
    <location>
        <begin position="4"/>
        <end position="33"/>
    </location>
</feature>
<dbReference type="OrthoDB" id="9803397at2"/>
<dbReference type="SUPFAM" id="SSF54862">
    <property type="entry name" value="4Fe-4S ferredoxins"/>
    <property type="match status" value="1"/>
</dbReference>
<feature type="domain" description="4Fe-4S ferredoxin-type" evidence="4">
    <location>
        <begin position="39"/>
        <end position="63"/>
    </location>
</feature>